<dbReference type="PANTHER" id="PTHR43355:SF7">
    <property type="entry name" value="NAD(P)-BINDING DOMAIN-CONTAINING PROTEIN"/>
    <property type="match status" value="1"/>
</dbReference>
<reference evidence="2" key="1">
    <citation type="submission" date="2012-09" db="EMBL/GenBank/DDBJ databases">
        <title>Metagenomic Characterization of a Microbial Community in Wastewater Detects High Levels of Antibiotic Resistance.</title>
        <authorList>
            <person name="Abrams M."/>
            <person name="Caldwell A."/>
            <person name="Vandaei E."/>
            <person name="Lee W."/>
            <person name="Perrott J."/>
            <person name="Khan S.Y."/>
            <person name="Ta J."/>
            <person name="Romero D."/>
            <person name="Nguyen V."/>
            <person name="Pourmand N."/>
            <person name="Ouverney C.C."/>
        </authorList>
    </citation>
    <scope>NUCLEOTIDE SEQUENCE</scope>
</reference>
<organism evidence="2">
    <name type="scientific">uncultured bacterium A1Q1_fos_550</name>
    <dbReference type="NCBI Taxonomy" id="1256583"/>
    <lineage>
        <taxon>Bacteria</taxon>
        <taxon>environmental samples</taxon>
    </lineage>
</organism>
<protein>
    <submittedName>
        <fullName evidence="2">NmrA family protein</fullName>
    </submittedName>
</protein>
<proteinExistence type="predicted"/>
<dbReference type="PANTHER" id="PTHR43355">
    <property type="entry name" value="FLAVIN REDUCTASE (NADPH)"/>
    <property type="match status" value="1"/>
</dbReference>
<name>L7VRB7_9BACT</name>
<dbReference type="AlphaFoldDB" id="L7VRB7"/>
<sequence>MKLLILGATGNMGQRLLAQGLARGHAVTAFVRNRAKLGQQLGHATPQGLTVVEGNTDDAAALRAAMTGQDVVINCAGYVGDGPAFIALVDRVVTQAEAALGPGGRLWLFGGAAALDVPDTDLMGADLPGVPALYRAHQTNARRVAASSLDWSMMCPGPMVASASGEARTDLRVSRDVWPFNPPGITRWLPRVALSLAFKQHMPELVVSYDDVAGVLLDHLAPGGRFSRARVGVALPPGQRGEKVYQQGGKTVKVG</sequence>
<dbReference type="InterPro" id="IPR016040">
    <property type="entry name" value="NAD(P)-bd_dom"/>
</dbReference>
<accession>L7VRB7</accession>
<evidence type="ECO:0000313" key="2">
    <source>
        <dbReference type="EMBL" id="AGC71512.1"/>
    </source>
</evidence>
<dbReference type="Pfam" id="PF13460">
    <property type="entry name" value="NAD_binding_10"/>
    <property type="match status" value="1"/>
</dbReference>
<dbReference type="SUPFAM" id="SSF51735">
    <property type="entry name" value="NAD(P)-binding Rossmann-fold domains"/>
    <property type="match status" value="1"/>
</dbReference>
<dbReference type="Gene3D" id="3.40.50.720">
    <property type="entry name" value="NAD(P)-binding Rossmann-like Domain"/>
    <property type="match status" value="1"/>
</dbReference>
<evidence type="ECO:0000259" key="1">
    <source>
        <dbReference type="Pfam" id="PF13460"/>
    </source>
</evidence>
<dbReference type="EMBL" id="JX649875">
    <property type="protein sequence ID" value="AGC71512.1"/>
    <property type="molecule type" value="Genomic_DNA"/>
</dbReference>
<dbReference type="InterPro" id="IPR051606">
    <property type="entry name" value="Polyketide_Oxido-like"/>
</dbReference>
<dbReference type="GO" id="GO:0016646">
    <property type="term" value="F:oxidoreductase activity, acting on the CH-NH group of donors, NAD or NADP as acceptor"/>
    <property type="evidence" value="ECO:0007669"/>
    <property type="project" value="TreeGrafter"/>
</dbReference>
<dbReference type="InterPro" id="IPR036291">
    <property type="entry name" value="NAD(P)-bd_dom_sf"/>
</dbReference>
<feature type="domain" description="NAD(P)-binding" evidence="1">
    <location>
        <begin position="7"/>
        <end position="165"/>
    </location>
</feature>